<dbReference type="PANTHER" id="PTHR46730:SF1">
    <property type="entry name" value="PLAT DOMAIN-CONTAINING PROTEIN"/>
    <property type="match status" value="1"/>
</dbReference>
<evidence type="ECO:0000256" key="7">
    <source>
        <dbReference type="SAM" id="SignalP"/>
    </source>
</evidence>
<evidence type="ECO:0000256" key="3">
    <source>
        <dbReference type="ARBA" id="ARBA00022737"/>
    </source>
</evidence>
<dbReference type="AlphaFoldDB" id="A0A9W9ZDU5"/>
<reference evidence="9" key="1">
    <citation type="submission" date="2023-01" db="EMBL/GenBank/DDBJ databases">
        <title>Genome assembly of the deep-sea coral Lophelia pertusa.</title>
        <authorList>
            <person name="Herrera S."/>
            <person name="Cordes E."/>
        </authorList>
    </citation>
    <scope>NUCLEOTIDE SEQUENCE</scope>
    <source>
        <strain evidence="9">USNM1676648</strain>
        <tissue evidence="9">Polyp</tissue>
    </source>
</reference>
<evidence type="ECO:0000256" key="2">
    <source>
        <dbReference type="ARBA" id="ARBA00022692"/>
    </source>
</evidence>
<comment type="subcellular location">
    <subcellularLocation>
        <location evidence="1">Membrane</location>
    </subcellularLocation>
</comment>
<sequence length="1212" mass="134222">MAKRMPLHVVVRQILALFLVAVRSGISRCPDVCNKPLGISDYRIRDDQVSASSAHDQDFATFGAHRARLNLTNWPAGYRANMKKESYFRWIKINFDRDMVITGIATQGYGSSSVSEWVTSYRVFYDKRGAGETVYCTEADGLTLKLFTGNFDSNSIQHQSLSIPVATRSVTINPLLWNNNIGFRMELYGCKPEFHFVAVITVWNSRFTLDYANSKSVAYLNLKEEIIAEVTDLLARVPGFLFTDLRTLSPQSYHRRQVMAAEIEIYCIQSSKVTVEQALKTSIQNGDSSLLGDYMNTEDRFDCGCDLPKVTLELEQSLENATVIYSSDRFPLRVKFQEANCSKSKGYQRFWEVCKCEENTRLCNQMIPYGPSKPGRTKNLYPRLFGPGYMYIRCLIRDPARGNLVITYDYGYVRIILPPLVAQVTGPSSVRRGNESVVMLDASESYDPEKKHKKTQGLTLNWYCRQENVSHRNQDQLSTVAPSDVGGCHGANGGKLNISSPLLHIDVENLRGNNTYVFEVVVQKGSRSSRATRKLRVLEPFVLSIRCTTNCGAKVSVNQRLTLKTSCSGPLCDRIIKYDWLLLNLKSPRDNDWIEVPNLEDKILTDIDSPNLVIPGNKQVLKESSKYKIRTVVTLANGFTSAEEMMFITNSPPHISDWRGGCSVTPSEGFVLTTEFNISCSGWSDDELPLNYEFRYQTSSGVLVINSGPPSHAIARLPLGKITVEVRVADSLGASTVQRLEVQVKPIPQGDIFKVLETSATGGDSQLQGLVNGGNVDQAAQMAYSILTAVKDADVANKDKQAVKEIILQQISTVEVNSMQQVSQLSAVVVMATEGEKDIAVSAQEDVVGLLENMTDFITSQISADVQDVDLVQDIGGSLLHGMSNSLSKSAKKANVYTEQTVGKDKMEDGDSVETEKIQNKKLAKKTLYLINKLGSGLLATKVPGEKPSVFHTHELSVTLDRQTPAKMAGKTIGGGKEKVALPSAKTLFGPDAANLKSVDAQMTSFNENPFTWDDSAKGIKSSVVDFSLKKDDGTPLEISGLKDPVELFIPVSRQEQKTGNKSDEKYFAKPSDGSSNLRYHRIDIPSTNSIVFFEIQPERGEVFEVFVSAQKKPTPTDYQFKTRVPDFSSCTAYSKSTGYHNCSNNPYEISLSSDVTGKTGTHYIGIMFAGNKTDQSHSRVSRSCGGHGGRQKRSCIGVKDPPTTLPHRRRL</sequence>
<dbReference type="Pfam" id="PF02010">
    <property type="entry name" value="REJ"/>
    <property type="match status" value="1"/>
</dbReference>
<evidence type="ECO:0000313" key="10">
    <source>
        <dbReference type="Proteomes" id="UP001163046"/>
    </source>
</evidence>
<evidence type="ECO:0000259" key="8">
    <source>
        <dbReference type="PROSITE" id="PS50022"/>
    </source>
</evidence>
<dbReference type="Pfam" id="PF00754">
    <property type="entry name" value="F5_F8_type_C"/>
    <property type="match status" value="1"/>
</dbReference>
<gene>
    <name evidence="9" type="primary">PKD1L2_4</name>
    <name evidence="9" type="ORF">OS493_012635</name>
</gene>
<dbReference type="GO" id="GO:0006816">
    <property type="term" value="P:calcium ion transport"/>
    <property type="evidence" value="ECO:0007669"/>
    <property type="project" value="TreeGrafter"/>
</dbReference>
<keyword evidence="10" id="KW-1185">Reference proteome</keyword>
<proteinExistence type="predicted"/>
<evidence type="ECO:0000256" key="6">
    <source>
        <dbReference type="SAM" id="MobiDB-lite"/>
    </source>
</evidence>
<dbReference type="InterPro" id="IPR008979">
    <property type="entry name" value="Galactose-bd-like_sf"/>
</dbReference>
<protein>
    <submittedName>
        <fullName evidence="9">Detection of mechanical stimulus</fullName>
    </submittedName>
</protein>
<comment type="caution">
    <text evidence="9">The sequence shown here is derived from an EMBL/GenBank/DDBJ whole genome shotgun (WGS) entry which is preliminary data.</text>
</comment>
<dbReference type="EMBL" id="MU826355">
    <property type="protein sequence ID" value="KAJ7379878.1"/>
    <property type="molecule type" value="Genomic_DNA"/>
</dbReference>
<dbReference type="OrthoDB" id="5954790at2759"/>
<organism evidence="9 10">
    <name type="scientific">Desmophyllum pertusum</name>
    <dbReference type="NCBI Taxonomy" id="174260"/>
    <lineage>
        <taxon>Eukaryota</taxon>
        <taxon>Metazoa</taxon>
        <taxon>Cnidaria</taxon>
        <taxon>Anthozoa</taxon>
        <taxon>Hexacorallia</taxon>
        <taxon>Scleractinia</taxon>
        <taxon>Caryophylliina</taxon>
        <taxon>Caryophylliidae</taxon>
        <taxon>Desmophyllum</taxon>
    </lineage>
</organism>
<evidence type="ECO:0000256" key="5">
    <source>
        <dbReference type="ARBA" id="ARBA00023136"/>
    </source>
</evidence>
<evidence type="ECO:0000256" key="4">
    <source>
        <dbReference type="ARBA" id="ARBA00022989"/>
    </source>
</evidence>
<evidence type="ECO:0000313" key="9">
    <source>
        <dbReference type="EMBL" id="KAJ7379878.1"/>
    </source>
</evidence>
<keyword evidence="4" id="KW-1133">Transmembrane helix</keyword>
<dbReference type="Proteomes" id="UP001163046">
    <property type="component" value="Unassembled WGS sequence"/>
</dbReference>
<feature type="chain" id="PRO_5040824150" evidence="7">
    <location>
        <begin position="28"/>
        <end position="1212"/>
    </location>
</feature>
<feature type="region of interest" description="Disordered" evidence="6">
    <location>
        <begin position="1178"/>
        <end position="1212"/>
    </location>
</feature>
<name>A0A9W9ZDU5_9CNID</name>
<dbReference type="CDD" id="cd00057">
    <property type="entry name" value="FA58C"/>
    <property type="match status" value="1"/>
</dbReference>
<dbReference type="SUPFAM" id="SSF49785">
    <property type="entry name" value="Galactose-binding domain-like"/>
    <property type="match status" value="1"/>
</dbReference>
<dbReference type="GO" id="GO:0005261">
    <property type="term" value="F:monoatomic cation channel activity"/>
    <property type="evidence" value="ECO:0007669"/>
    <property type="project" value="TreeGrafter"/>
</dbReference>
<keyword evidence="2" id="KW-0812">Transmembrane</keyword>
<dbReference type="Gene3D" id="2.60.120.260">
    <property type="entry name" value="Galactose-binding domain-like"/>
    <property type="match status" value="1"/>
</dbReference>
<feature type="domain" description="F5/8 type C" evidence="8">
    <location>
        <begin position="33"/>
        <end position="190"/>
    </location>
</feature>
<feature type="signal peptide" evidence="7">
    <location>
        <begin position="1"/>
        <end position="27"/>
    </location>
</feature>
<accession>A0A9W9ZDU5</accession>
<dbReference type="PROSITE" id="PS50022">
    <property type="entry name" value="FA58C_3"/>
    <property type="match status" value="1"/>
</dbReference>
<keyword evidence="5" id="KW-0472">Membrane</keyword>
<keyword evidence="7" id="KW-0732">Signal</keyword>
<dbReference type="InterPro" id="IPR000421">
    <property type="entry name" value="FA58C"/>
</dbReference>
<keyword evidence="3" id="KW-0677">Repeat</keyword>
<dbReference type="PANTHER" id="PTHR46730">
    <property type="entry name" value="POLYCYSTIN-1"/>
    <property type="match status" value="1"/>
</dbReference>
<dbReference type="SMART" id="SM00231">
    <property type="entry name" value="FA58C"/>
    <property type="match status" value="1"/>
</dbReference>
<evidence type="ECO:0000256" key="1">
    <source>
        <dbReference type="ARBA" id="ARBA00004370"/>
    </source>
</evidence>
<dbReference type="GO" id="GO:0005886">
    <property type="term" value="C:plasma membrane"/>
    <property type="evidence" value="ECO:0007669"/>
    <property type="project" value="TreeGrafter"/>
</dbReference>
<dbReference type="InterPro" id="IPR002859">
    <property type="entry name" value="PKD/REJ-like"/>
</dbReference>